<comment type="caution">
    <text evidence="1">The sequence shown here is derived from an EMBL/GenBank/DDBJ whole genome shotgun (WGS) entry which is preliminary data.</text>
</comment>
<sequence length="108" mass="12134">MIKLTLTIVSTGLFISGCATNSKIDYNQKLLFELCNTEVDNYFVSDNKRIYITCSDGSQFTSSNIGTLETMRNINIDYCEGEGLGQFSENHRYYSFKCKSGPPLSISK</sequence>
<gene>
    <name evidence="1" type="ORF">THF1D04_360025</name>
</gene>
<accession>A0AAU9Q848</accession>
<name>A0AAU9Q848_9VIBR</name>
<evidence type="ECO:0008006" key="3">
    <source>
        <dbReference type="Google" id="ProtNLM"/>
    </source>
</evidence>
<evidence type="ECO:0000313" key="1">
    <source>
        <dbReference type="EMBL" id="CAH1534186.1"/>
    </source>
</evidence>
<dbReference type="Proteomes" id="UP001295420">
    <property type="component" value="Unassembled WGS sequence"/>
</dbReference>
<dbReference type="AlphaFoldDB" id="A0AAU9Q848"/>
<proteinExistence type="predicted"/>
<dbReference type="PROSITE" id="PS51257">
    <property type="entry name" value="PROKAR_LIPOPROTEIN"/>
    <property type="match status" value="1"/>
</dbReference>
<dbReference type="RefSeq" id="WP_409931495.1">
    <property type="nucleotide sequence ID" value="NZ_CAKMTQ010000030.1"/>
</dbReference>
<evidence type="ECO:0000313" key="2">
    <source>
        <dbReference type="Proteomes" id="UP001295420"/>
    </source>
</evidence>
<reference evidence="1" key="1">
    <citation type="submission" date="2022-01" db="EMBL/GenBank/DDBJ databases">
        <authorList>
            <person name="Lagorce A."/>
        </authorList>
    </citation>
    <scope>NUCLEOTIDE SEQUENCE</scope>
    <source>
        <strain evidence="1">Th15_F1_D04</strain>
    </source>
</reference>
<dbReference type="EMBL" id="CAKMTQ010000030">
    <property type="protein sequence ID" value="CAH1534186.1"/>
    <property type="molecule type" value="Genomic_DNA"/>
</dbReference>
<organism evidence="1 2">
    <name type="scientific">Vibrio owensii</name>
    <dbReference type="NCBI Taxonomy" id="696485"/>
    <lineage>
        <taxon>Bacteria</taxon>
        <taxon>Pseudomonadati</taxon>
        <taxon>Pseudomonadota</taxon>
        <taxon>Gammaproteobacteria</taxon>
        <taxon>Vibrionales</taxon>
        <taxon>Vibrionaceae</taxon>
        <taxon>Vibrio</taxon>
    </lineage>
</organism>
<protein>
    <recommendedName>
        <fullName evidence="3">Lipoprotein</fullName>
    </recommendedName>
</protein>